<keyword evidence="1" id="KW-1133">Transmembrane helix</keyword>
<name>A0A246FIH2_9BACT</name>
<dbReference type="OrthoDB" id="797384at2"/>
<feature type="transmembrane region" description="Helical" evidence="1">
    <location>
        <begin position="113"/>
        <end position="130"/>
    </location>
</feature>
<comment type="caution">
    <text evidence="2">The sequence shown here is derived from an EMBL/GenBank/DDBJ whole genome shotgun (WGS) entry which is preliminary data.</text>
</comment>
<dbReference type="RefSeq" id="WP_088465221.1">
    <property type="nucleotide sequence ID" value="NZ_NIRR01000027.1"/>
</dbReference>
<proteinExistence type="predicted"/>
<gene>
    <name evidence="2" type="ORF">CDA63_14720</name>
</gene>
<protein>
    <submittedName>
        <fullName evidence="2">Uncharacterized protein</fullName>
    </submittedName>
</protein>
<keyword evidence="3" id="KW-1185">Reference proteome</keyword>
<organism evidence="2 3">
    <name type="scientific">Hymenobacter amundsenii</name>
    <dbReference type="NCBI Taxonomy" id="2006685"/>
    <lineage>
        <taxon>Bacteria</taxon>
        <taxon>Pseudomonadati</taxon>
        <taxon>Bacteroidota</taxon>
        <taxon>Cytophagia</taxon>
        <taxon>Cytophagales</taxon>
        <taxon>Hymenobacteraceae</taxon>
        <taxon>Hymenobacter</taxon>
    </lineage>
</organism>
<sequence length="173" mass="20323">MRQQKRVTRHLFYFTKLKAWDTITITAYLFLSLLLWQYSKISEYSEAGDAIFCYGIFTQLFLYFMNYKSLRNASVYFFWVLVGFIHFVVYFYLKDNPALQIANKHPVTILRNTIFLLLLFQILRFISLKFQAMELVAVGRGPIDAFDGRKITIIDSISTIFYSASTIILSLID</sequence>
<dbReference type="AlphaFoldDB" id="A0A246FIH2"/>
<evidence type="ECO:0000313" key="3">
    <source>
        <dbReference type="Proteomes" id="UP000197277"/>
    </source>
</evidence>
<feature type="transmembrane region" description="Helical" evidence="1">
    <location>
        <begin position="20"/>
        <end position="38"/>
    </location>
</feature>
<dbReference type="Proteomes" id="UP000197277">
    <property type="component" value="Unassembled WGS sequence"/>
</dbReference>
<keyword evidence="1" id="KW-0472">Membrane</keyword>
<dbReference type="EMBL" id="NIRR01000027">
    <property type="protein sequence ID" value="OWP62336.1"/>
    <property type="molecule type" value="Genomic_DNA"/>
</dbReference>
<accession>A0A246FIH2</accession>
<keyword evidence="1" id="KW-0812">Transmembrane</keyword>
<feature type="transmembrane region" description="Helical" evidence="1">
    <location>
        <begin position="76"/>
        <end position="93"/>
    </location>
</feature>
<evidence type="ECO:0000256" key="1">
    <source>
        <dbReference type="SAM" id="Phobius"/>
    </source>
</evidence>
<feature type="transmembrane region" description="Helical" evidence="1">
    <location>
        <begin position="44"/>
        <end position="64"/>
    </location>
</feature>
<reference evidence="2 3" key="1">
    <citation type="submission" date="2017-06" db="EMBL/GenBank/DDBJ databases">
        <title>Hymenobacter amundsenii sp. nov. isolated from regoliths in Antarctica.</title>
        <authorList>
            <person name="Sedlacek I."/>
            <person name="Kralova S."/>
            <person name="Pantucek R."/>
            <person name="Svec P."/>
            <person name="Holochova P."/>
            <person name="Stankova E."/>
            <person name="Vrbovska V."/>
            <person name="Busse H.-J."/>
        </authorList>
    </citation>
    <scope>NUCLEOTIDE SEQUENCE [LARGE SCALE GENOMIC DNA]</scope>
    <source>
        <strain evidence="2 3">CCM 8682</strain>
    </source>
</reference>
<evidence type="ECO:0000313" key="2">
    <source>
        <dbReference type="EMBL" id="OWP62336.1"/>
    </source>
</evidence>